<dbReference type="Pfam" id="PF04905">
    <property type="entry name" value="NCD2"/>
    <property type="match status" value="1"/>
</dbReference>
<feature type="compositionally biased region" description="Polar residues" evidence="6">
    <location>
        <begin position="1197"/>
        <end position="1211"/>
    </location>
</feature>
<evidence type="ECO:0000256" key="5">
    <source>
        <dbReference type="PROSITE-ProRule" id="PRU00221"/>
    </source>
</evidence>
<keyword evidence="3" id="KW-0158">Chromosome</keyword>
<evidence type="ECO:0000259" key="8">
    <source>
        <dbReference type="Pfam" id="PF23215"/>
    </source>
</evidence>
<dbReference type="EMBL" id="LUCM01001574">
    <property type="protein sequence ID" value="KAA0198688.1"/>
    <property type="molecule type" value="Genomic_DNA"/>
</dbReference>
<dbReference type="GO" id="GO:0045892">
    <property type="term" value="P:negative regulation of DNA-templated transcription"/>
    <property type="evidence" value="ECO:0007669"/>
    <property type="project" value="InterPro"/>
</dbReference>
<feature type="compositionally biased region" description="Polar residues" evidence="6">
    <location>
        <begin position="257"/>
        <end position="277"/>
    </location>
</feature>
<evidence type="ECO:0000256" key="2">
    <source>
        <dbReference type="ARBA" id="ARBA00004286"/>
    </source>
</evidence>
<dbReference type="OrthoDB" id="7318948at2759"/>
<keyword evidence="5" id="KW-0853">WD repeat</keyword>
<evidence type="ECO:0000256" key="1">
    <source>
        <dbReference type="ARBA" id="ARBA00004267"/>
    </source>
</evidence>
<dbReference type="PANTHER" id="PTHR24370">
    <property type="entry name" value="OPTICIN"/>
    <property type="match status" value="1"/>
</dbReference>
<feature type="compositionally biased region" description="Basic and acidic residues" evidence="6">
    <location>
        <begin position="1304"/>
        <end position="1313"/>
    </location>
</feature>
<dbReference type="Proteomes" id="UP000728185">
    <property type="component" value="Unassembled WGS sequence"/>
</dbReference>
<dbReference type="InterPro" id="IPR036322">
    <property type="entry name" value="WD40_repeat_dom_sf"/>
</dbReference>
<feature type="region of interest" description="Disordered" evidence="6">
    <location>
        <begin position="655"/>
        <end position="675"/>
    </location>
</feature>
<feature type="region of interest" description="Disordered" evidence="6">
    <location>
        <begin position="1303"/>
        <end position="1413"/>
    </location>
</feature>
<feature type="region of interest" description="Disordered" evidence="6">
    <location>
        <begin position="605"/>
        <end position="633"/>
    </location>
</feature>
<feature type="compositionally biased region" description="Acidic residues" evidence="6">
    <location>
        <begin position="1166"/>
        <end position="1184"/>
    </location>
</feature>
<feature type="region of interest" description="Disordered" evidence="6">
    <location>
        <begin position="524"/>
        <end position="589"/>
    </location>
</feature>
<dbReference type="SUPFAM" id="SSF52047">
    <property type="entry name" value="RNI-like"/>
    <property type="match status" value="1"/>
</dbReference>
<dbReference type="GO" id="GO:0003682">
    <property type="term" value="F:chromatin binding"/>
    <property type="evidence" value="ECO:0007669"/>
    <property type="project" value="TreeGrafter"/>
</dbReference>
<dbReference type="InterPro" id="IPR032675">
    <property type="entry name" value="LRR_dom_sf"/>
</dbReference>
<feature type="compositionally biased region" description="Polar residues" evidence="6">
    <location>
        <begin position="81"/>
        <end position="95"/>
    </location>
</feature>
<gene>
    <name evidence="9" type="ORF">FBUS_03413</name>
</gene>
<dbReference type="InterPro" id="IPR038398">
    <property type="entry name" value="NCD2_sf"/>
</dbReference>
<keyword evidence="4" id="KW-0433">Leucine-rich repeat</keyword>
<feature type="domain" description="Leucine-rich repeat and WD repeat-containing protein 1 WD" evidence="8">
    <location>
        <begin position="1743"/>
        <end position="2133"/>
    </location>
</feature>
<dbReference type="SMART" id="SM00320">
    <property type="entry name" value="WD40"/>
    <property type="match status" value="4"/>
</dbReference>
<dbReference type="Gene3D" id="1.20.120.2010">
    <property type="entry name" value="NAB conserved domain 2"/>
    <property type="match status" value="2"/>
</dbReference>
<feature type="compositionally biased region" description="Low complexity" evidence="6">
    <location>
        <begin position="532"/>
        <end position="541"/>
    </location>
</feature>
<feature type="compositionally biased region" description="Low complexity" evidence="6">
    <location>
        <begin position="609"/>
        <end position="625"/>
    </location>
</feature>
<sequence length="2136" mass="231497">MADLLEELSAHGFEIVKDESGQILVKLVFMDENDEATGYALVAPEDAKKIISGEAALQNVVDDEGKQVLTLAPVLPEDQGDTSQQPEGDATTSASPEDVAHVTEPKAVSVGDELNSGHEENVPSSVQSAEGEEKTTGVVPNPASGDGNVETESAGVENESLQTVPENVEQFVLSEQTAMVNNKPIQVVTLMDSQGQVLDQKQGETGDQVVLEIFRQMFSYELQGPSATGEPITSTLLVSAGNAEDADATVPEEQPSEAPQATTATSWTDDSGTSHGYENQGEVAPAGQQFTLTEAMTLVNGEPMQTVILTDENGNVLDQKQGRTGEHAIIEMSGNSLEYVFLGPTESGEPITTTLVVTTDPEAMDITQTEATDSDQNESSEAVVTAADWCPSGLPPEFYAILCRQAETIVALRIPQSADGTPTYRPEPYHRKLGPLATYQSMVEVVNNYLLGASRGETLASYEVLRNYAKIYRPSGPHSRALTKYELALNEAAAQICRYHPGLLFHKRELFHLAKETVEQSQNALNAERRIQQQQQQQQHQLPNDLTGQPRGSDLAGQLAHAKGAQPPQSTAQRTPTTRPVPQTAAVSGRVASSQLALLESRGLSGIKQTSQSQPQTQPQQQQQQLPLGPNGATTVPAAYCSATSATSASSLHSEQSVIISEQPSNTGPVTQTLTANKPRTVLSESSAPYYSGLTAIKRDAINKLTLSQEESLKTAALDLLYELPHYELKPKVDCTNIELACWEQARQLSSETLSLDGSSLENTHASFNALLCNEARLNAVRESAALYGRQAGFMQTTNGSAVGVARSPTVPVLIPYEVACNEAAAFLTAAMPNLLTHRRDLAELAKKVVRNSGCLFTTTAADKIAATGGGYRFYCADQLPELDLSAADHLLTDPLDRSDSPDSGCCLSPAETDTDRVTVNFQTLALSCEECNNVVDDVTIYTTTGTDSLKKVRILNLSDCGFTGLIPMHVNQCSNLIELNLSGNALYGFPRCLHLPKLKRLNLRGNPRLVRPNPLTGVVEPPLVEQFPRLVSLELDPQLAELLCRQSIAYLCPYLKSINGEEFTEEPSDETIKIIQATKHQLSSLIYSKWEDDIAGFYKKGLPKRDAIRVIETLVLHSVKRSDDLTKQFPHCTSILARRVAEDFLAPKLLDDEYEDETAEKVLPEEELSDDDEAESDEEDVDDTGSSKPGELNADGTETSVIGKSSTASRQKPKRPAPTPASVAEREAEAAAANLTLLPDESPDRLVNVVGQALRHGKTVVYAVIRTASRQPNGELIPVGGGLGITSSSAGSNMNSALLASRAMEESIRSEPEGDSEAAETTSTTIESTKEPDSRPSTQKPLKKVQRSSSQGSRAQAQRGQAATHQKSEKSQQPRYQARSAATAPKTAQTHDKPPRSTASSATDAPVGGAVLGTRRPGLLVTRASATSGQPASVVIKKQPAAAALASTTSPKSSSTTAGSGVIMLHQRRVNPSNYIIRPSTSESEPALVVPTNLVRDNAGSLFTPNKRGRPSVAMSMAKRTTASAIEAAETSKLVENVPIPPPHAPPPPTMRMTTRDSNRLKRFSAYGVIDTAAALAGKEDALIAAALAVEDKRETDEAKMVLQNSSVILTEEDTALAEAAFAKCTQDDEESDEPSAKPVKGKGKTKDTPTPSESATKRRRRTTSQVGPTEEEPQEFGELPASPTTSTGRKRSSKPQSPRPSELKRMSVDPPTQMLSSFNQEAYQTIANPSASSLSELGSIVDYDPLHFIRCHARDNDPLDCETKVWRCAFEPSVNDPHNETSTVVATCGGECVCLIDCRSGRVMKRFKHFGEEFYTLAWTTVEMSTGHKTNLLAAAGKLREIRLLHPEQLVCYAEMRGHKDDIACMIFHPTKPTILFSGDSKACILVWDIGIPSAPEYRTRHQLLMRLICPRANLNPVLNLVFLPKFDVLLAGCEDGVFSWNLPEFRKEKLNEERTADLELKIPTRCEPCFDGLAKLTEQLVVVKCVEEGEIYVFDYGQVVQRAKRLASGKKHVTVELRGQLRWQTTDEIYINVTARPGLNAVVCGDNEGTIWLYDLQKQVTEDTRRFKAKPVKILEWPECSVGGTKDDDSQLKENITSGFKNPVVNTTDISHDGQYLVAVTDNNLVCIWKFSG</sequence>
<feature type="region of interest" description="Disordered" evidence="6">
    <location>
        <begin position="1156"/>
        <end position="1229"/>
    </location>
</feature>
<evidence type="ECO:0000256" key="4">
    <source>
        <dbReference type="ARBA" id="ARBA00022614"/>
    </source>
</evidence>
<dbReference type="InterPro" id="IPR056160">
    <property type="entry name" value="WD_LRWD1"/>
</dbReference>
<feature type="region of interest" description="Disordered" evidence="6">
    <location>
        <begin position="242"/>
        <end position="281"/>
    </location>
</feature>
<dbReference type="Gene3D" id="3.80.10.10">
    <property type="entry name" value="Ribonuclease Inhibitor"/>
    <property type="match status" value="1"/>
</dbReference>
<feature type="domain" description="NAB co-repressor" evidence="7">
    <location>
        <begin position="463"/>
        <end position="521"/>
    </location>
</feature>
<protein>
    <submittedName>
        <fullName evidence="9">Leucine-rich repeat and WD repeat-containing protein 1</fullName>
    </submittedName>
</protein>
<organism evidence="9 10">
    <name type="scientific">Fasciolopsis buskii</name>
    <dbReference type="NCBI Taxonomy" id="27845"/>
    <lineage>
        <taxon>Eukaryota</taxon>
        <taxon>Metazoa</taxon>
        <taxon>Spiralia</taxon>
        <taxon>Lophotrochozoa</taxon>
        <taxon>Platyhelminthes</taxon>
        <taxon>Trematoda</taxon>
        <taxon>Digenea</taxon>
        <taxon>Plagiorchiida</taxon>
        <taxon>Echinostomata</taxon>
        <taxon>Echinostomatoidea</taxon>
        <taxon>Fasciolidae</taxon>
        <taxon>Fasciolopsis</taxon>
    </lineage>
</organism>
<feature type="repeat" description="WD" evidence="5">
    <location>
        <begin position="1858"/>
        <end position="1892"/>
    </location>
</feature>
<feature type="compositionally biased region" description="Low complexity" evidence="6">
    <location>
        <begin position="571"/>
        <end position="587"/>
    </location>
</feature>
<feature type="region of interest" description="Disordered" evidence="6">
    <location>
        <begin position="1626"/>
        <end position="1714"/>
    </location>
</feature>
<evidence type="ECO:0000313" key="9">
    <source>
        <dbReference type="EMBL" id="KAA0198688.1"/>
    </source>
</evidence>
<name>A0A8E0S3Z4_9TREM</name>
<evidence type="ECO:0000259" key="7">
    <source>
        <dbReference type="Pfam" id="PF04905"/>
    </source>
</evidence>
<comment type="subcellular location">
    <subcellularLocation>
        <location evidence="2">Chromosome</location>
    </subcellularLocation>
    <subcellularLocation>
        <location evidence="1">Cytoplasm</location>
        <location evidence="1">Cytoskeleton</location>
        <location evidence="1">Microtubule organizing center</location>
    </subcellularLocation>
</comment>
<comment type="caution">
    <text evidence="9">The sequence shown here is derived from an EMBL/GenBank/DDBJ whole genome shotgun (WGS) entry which is preliminary data.</text>
</comment>
<evidence type="ECO:0000313" key="10">
    <source>
        <dbReference type="Proteomes" id="UP000728185"/>
    </source>
</evidence>
<dbReference type="GO" id="GO:0005815">
    <property type="term" value="C:microtubule organizing center"/>
    <property type="evidence" value="ECO:0007669"/>
    <property type="project" value="UniProtKB-SubCell"/>
</dbReference>
<accession>A0A8E0S3Z4</accession>
<evidence type="ECO:0000256" key="3">
    <source>
        <dbReference type="ARBA" id="ARBA00022454"/>
    </source>
</evidence>
<dbReference type="PROSITE" id="PS50082">
    <property type="entry name" value="WD_REPEATS_2"/>
    <property type="match status" value="1"/>
</dbReference>
<dbReference type="SUPFAM" id="SSF50978">
    <property type="entry name" value="WD40 repeat-like"/>
    <property type="match status" value="1"/>
</dbReference>
<dbReference type="InterPro" id="IPR006989">
    <property type="entry name" value="NAB_co-repressor_dom"/>
</dbReference>
<dbReference type="InterPro" id="IPR001680">
    <property type="entry name" value="WD40_rpt"/>
</dbReference>
<dbReference type="InterPro" id="IPR052489">
    <property type="entry name" value="LRWD1"/>
</dbReference>
<dbReference type="GO" id="GO:0071169">
    <property type="term" value="P:establishment of protein localization to chromatin"/>
    <property type="evidence" value="ECO:0007669"/>
    <property type="project" value="TreeGrafter"/>
</dbReference>
<reference evidence="9" key="1">
    <citation type="submission" date="2019-05" db="EMBL/GenBank/DDBJ databases">
        <title>Annotation for the trematode Fasciolopsis buski.</title>
        <authorList>
            <person name="Choi Y.-J."/>
        </authorList>
    </citation>
    <scope>NUCLEOTIDE SEQUENCE</scope>
    <source>
        <strain evidence="9">HT</strain>
        <tissue evidence="9">Whole worm</tissue>
    </source>
</reference>
<feature type="region of interest" description="Disordered" evidence="6">
    <location>
        <begin position="74"/>
        <end position="158"/>
    </location>
</feature>
<evidence type="ECO:0000256" key="6">
    <source>
        <dbReference type="SAM" id="MobiDB-lite"/>
    </source>
</evidence>
<dbReference type="Pfam" id="PF23215">
    <property type="entry name" value="WD_LRWD1"/>
    <property type="match status" value="1"/>
</dbReference>
<dbReference type="GO" id="GO:0006325">
    <property type="term" value="P:chromatin organization"/>
    <property type="evidence" value="ECO:0007669"/>
    <property type="project" value="TreeGrafter"/>
</dbReference>
<dbReference type="InterPro" id="IPR015943">
    <property type="entry name" value="WD40/YVTN_repeat-like_dom_sf"/>
</dbReference>
<feature type="compositionally biased region" description="Low complexity" evidence="6">
    <location>
        <begin position="1348"/>
        <end position="1364"/>
    </location>
</feature>
<dbReference type="GO" id="GO:0005664">
    <property type="term" value="C:nuclear origin of replication recognition complex"/>
    <property type="evidence" value="ECO:0007669"/>
    <property type="project" value="TreeGrafter"/>
</dbReference>
<proteinExistence type="predicted"/>
<dbReference type="PANTHER" id="PTHR24370:SF10">
    <property type="entry name" value="LEUCINE-RICH REPEAT AND WD REPEAT-CONTAINING PROTEIN 1"/>
    <property type="match status" value="1"/>
</dbReference>
<dbReference type="Gene3D" id="2.130.10.10">
    <property type="entry name" value="YVTN repeat-like/Quinoprotein amine dehydrogenase"/>
    <property type="match status" value="1"/>
</dbReference>
<keyword evidence="10" id="KW-1185">Reference proteome</keyword>